<feature type="transmembrane region" description="Helical" evidence="5">
    <location>
        <begin position="256"/>
        <end position="277"/>
    </location>
</feature>
<sequence>MQVHRILAVIRREYLERVKTKAFWISTILVPIFLGAVMILPAWLAARGGGEFSVAVLDLSGRFFEPVRDEVGRLLSGDDEKLSVTLLSQEPGPDIEATRERLKNEVQNKEFDGLLVIPASMPDEGQPDYVAPNVAAFKLLTVIERSVNNVMVADRLTDAGLDPEAVRELTRRVGLNTLKLGKGGEETSDQGQTFMLAYVFMMIIYMTVLMYGIYVMRGVLEEKSSHVVEVIISTVKPFELMLGKILGIGAVGLTQFLIWAALMAAISAPGAVAAVGISGMELPAIPAQLLFFFVVYFVLGFLLYGTLYAGIGAAFDTEQEAQNFQGVVTMFLIVQILNQPDGTLSVVLSLIPFFTPMLMFLRMTLTQVPLTQLAASVVLMVGAILFCTWIVAKIYRVGILMHGSKPKFKDLVRWVREA</sequence>
<evidence type="ECO:0000313" key="8">
    <source>
        <dbReference type="Proteomes" id="UP000598633"/>
    </source>
</evidence>
<dbReference type="Pfam" id="PF12698">
    <property type="entry name" value="ABC2_membrane_3"/>
    <property type="match status" value="1"/>
</dbReference>
<feature type="transmembrane region" description="Helical" evidence="5">
    <location>
        <begin position="289"/>
        <end position="315"/>
    </location>
</feature>
<feature type="transmembrane region" description="Helical" evidence="5">
    <location>
        <begin position="195"/>
        <end position="215"/>
    </location>
</feature>
<proteinExistence type="predicted"/>
<evidence type="ECO:0000256" key="1">
    <source>
        <dbReference type="ARBA" id="ARBA00004141"/>
    </source>
</evidence>
<dbReference type="InterPro" id="IPR013525">
    <property type="entry name" value="ABC2_TM"/>
</dbReference>
<gene>
    <name evidence="7" type="ORF">IFJ97_02560</name>
</gene>
<dbReference type="PANTHER" id="PTHR43471:SF3">
    <property type="entry name" value="ABC TRANSPORTER PERMEASE PROTEIN NATB"/>
    <property type="match status" value="1"/>
</dbReference>
<protein>
    <submittedName>
        <fullName evidence="7">ABC transporter permease</fullName>
    </submittedName>
</protein>
<keyword evidence="4 5" id="KW-0472">Membrane</keyword>
<dbReference type="GO" id="GO:0140359">
    <property type="term" value="F:ABC-type transporter activity"/>
    <property type="evidence" value="ECO:0007669"/>
    <property type="project" value="InterPro"/>
</dbReference>
<feature type="transmembrane region" description="Helical" evidence="5">
    <location>
        <begin position="373"/>
        <end position="392"/>
    </location>
</feature>
<dbReference type="Proteomes" id="UP000598633">
    <property type="component" value="Unassembled WGS sequence"/>
</dbReference>
<feature type="transmembrane region" description="Helical" evidence="5">
    <location>
        <begin position="344"/>
        <end position="361"/>
    </location>
</feature>
<name>A0A8J6Y4I1_9BACT</name>
<feature type="domain" description="ABC-2 type transporter transmembrane" evidence="6">
    <location>
        <begin position="21"/>
        <end position="392"/>
    </location>
</feature>
<comment type="subcellular location">
    <subcellularLocation>
        <location evidence="1">Membrane</location>
        <topology evidence="1">Multi-pass membrane protein</topology>
    </subcellularLocation>
</comment>
<evidence type="ECO:0000256" key="2">
    <source>
        <dbReference type="ARBA" id="ARBA00022692"/>
    </source>
</evidence>
<keyword evidence="2 5" id="KW-0812">Transmembrane</keyword>
<evidence type="ECO:0000259" key="6">
    <source>
        <dbReference type="Pfam" id="PF12698"/>
    </source>
</evidence>
<dbReference type="GO" id="GO:0016020">
    <property type="term" value="C:membrane"/>
    <property type="evidence" value="ECO:0007669"/>
    <property type="project" value="UniProtKB-SubCell"/>
</dbReference>
<evidence type="ECO:0000256" key="4">
    <source>
        <dbReference type="ARBA" id="ARBA00023136"/>
    </source>
</evidence>
<dbReference type="PANTHER" id="PTHR43471">
    <property type="entry name" value="ABC TRANSPORTER PERMEASE"/>
    <property type="match status" value="1"/>
</dbReference>
<reference evidence="7 8" key="1">
    <citation type="submission" date="2020-08" db="EMBL/GenBank/DDBJ databases">
        <title>Acidobacteriota in marine sediments use diverse sulfur dissimilation pathways.</title>
        <authorList>
            <person name="Wasmund K."/>
        </authorList>
    </citation>
    <scope>NUCLEOTIDE SEQUENCE [LARGE SCALE GENOMIC DNA]</scope>
    <source>
        <strain evidence="7">MAG AM3-A</strain>
    </source>
</reference>
<dbReference type="AlphaFoldDB" id="A0A8J6Y4I1"/>
<evidence type="ECO:0000256" key="3">
    <source>
        <dbReference type="ARBA" id="ARBA00022989"/>
    </source>
</evidence>
<evidence type="ECO:0000256" key="5">
    <source>
        <dbReference type="SAM" id="Phobius"/>
    </source>
</evidence>
<dbReference type="EMBL" id="JACXWA010000043">
    <property type="protein sequence ID" value="MBD3870225.1"/>
    <property type="molecule type" value="Genomic_DNA"/>
</dbReference>
<accession>A0A8J6Y4I1</accession>
<comment type="caution">
    <text evidence="7">The sequence shown here is derived from an EMBL/GenBank/DDBJ whole genome shotgun (WGS) entry which is preliminary data.</text>
</comment>
<keyword evidence="3 5" id="KW-1133">Transmembrane helix</keyword>
<evidence type="ECO:0000313" key="7">
    <source>
        <dbReference type="EMBL" id="MBD3870225.1"/>
    </source>
</evidence>
<organism evidence="7 8">
    <name type="scientific">Candidatus Sulfomarinibacter kjeldsenii</name>
    <dbReference type="NCBI Taxonomy" id="2885994"/>
    <lineage>
        <taxon>Bacteria</taxon>
        <taxon>Pseudomonadati</taxon>
        <taxon>Acidobacteriota</taxon>
        <taxon>Thermoanaerobaculia</taxon>
        <taxon>Thermoanaerobaculales</taxon>
        <taxon>Candidatus Sulfomarinibacteraceae</taxon>
        <taxon>Candidatus Sulfomarinibacter</taxon>
    </lineage>
</organism>
<feature type="transmembrane region" description="Helical" evidence="5">
    <location>
        <begin position="21"/>
        <end position="44"/>
    </location>
</feature>